<sequence>MMFSSTIIIVLLLALVWYAFSKDNGKPVKFNKNRAPLIIGIVVAVLVIFTVIPALHMFPFTHGYYMGCFR</sequence>
<organism evidence="2 3">
    <name type="scientific">Companilactobacillus baiquanensis</name>
    <dbReference type="NCBI Taxonomy" id="2486005"/>
    <lineage>
        <taxon>Bacteria</taxon>
        <taxon>Bacillati</taxon>
        <taxon>Bacillota</taxon>
        <taxon>Bacilli</taxon>
        <taxon>Lactobacillales</taxon>
        <taxon>Lactobacillaceae</taxon>
        <taxon>Companilactobacillus</taxon>
    </lineage>
</organism>
<protein>
    <submittedName>
        <fullName evidence="2">Uncharacterized protein</fullName>
    </submittedName>
</protein>
<accession>A0ABW1UXX0</accession>
<name>A0ABW1UXX0_9LACO</name>
<comment type="caution">
    <text evidence="2">The sequence shown here is derived from an EMBL/GenBank/DDBJ whole genome shotgun (WGS) entry which is preliminary data.</text>
</comment>
<evidence type="ECO:0000256" key="1">
    <source>
        <dbReference type="SAM" id="Phobius"/>
    </source>
</evidence>
<keyword evidence="1" id="KW-0472">Membrane</keyword>
<proteinExistence type="predicted"/>
<dbReference type="RefSeq" id="WP_125593649.1">
    <property type="nucleotide sequence ID" value="NZ_JBHSSN010000013.1"/>
</dbReference>
<keyword evidence="3" id="KW-1185">Reference proteome</keyword>
<evidence type="ECO:0000313" key="2">
    <source>
        <dbReference type="EMBL" id="MFC6323199.1"/>
    </source>
</evidence>
<dbReference type="Proteomes" id="UP001596186">
    <property type="component" value="Unassembled WGS sequence"/>
</dbReference>
<keyword evidence="1" id="KW-1133">Transmembrane helix</keyword>
<dbReference type="EMBL" id="JBHSSN010000013">
    <property type="protein sequence ID" value="MFC6323199.1"/>
    <property type="molecule type" value="Genomic_DNA"/>
</dbReference>
<evidence type="ECO:0000313" key="3">
    <source>
        <dbReference type="Proteomes" id="UP001596186"/>
    </source>
</evidence>
<feature type="transmembrane region" description="Helical" evidence="1">
    <location>
        <begin position="37"/>
        <end position="60"/>
    </location>
</feature>
<keyword evidence="1" id="KW-0812">Transmembrane</keyword>
<gene>
    <name evidence="2" type="ORF">ACFP1F_05575</name>
</gene>
<reference evidence="3" key="1">
    <citation type="journal article" date="2019" name="Int. J. Syst. Evol. Microbiol.">
        <title>The Global Catalogue of Microorganisms (GCM) 10K type strain sequencing project: providing services to taxonomists for standard genome sequencing and annotation.</title>
        <authorList>
            <consortium name="The Broad Institute Genomics Platform"/>
            <consortium name="The Broad Institute Genome Sequencing Center for Infectious Disease"/>
            <person name="Wu L."/>
            <person name="Ma J."/>
        </authorList>
    </citation>
    <scope>NUCLEOTIDE SEQUENCE [LARGE SCALE GENOMIC DNA]</scope>
    <source>
        <strain evidence="3">CCM 8895</strain>
    </source>
</reference>